<dbReference type="PROSITE" id="PS51375">
    <property type="entry name" value="PPR"/>
    <property type="match status" value="3"/>
</dbReference>
<gene>
    <name evidence="6" type="ORF">OEA41_007884</name>
</gene>
<organism evidence="6 7">
    <name type="scientific">Lepraria neglecta</name>
    <dbReference type="NCBI Taxonomy" id="209136"/>
    <lineage>
        <taxon>Eukaryota</taxon>
        <taxon>Fungi</taxon>
        <taxon>Dikarya</taxon>
        <taxon>Ascomycota</taxon>
        <taxon>Pezizomycotina</taxon>
        <taxon>Lecanoromycetes</taxon>
        <taxon>OSLEUM clade</taxon>
        <taxon>Lecanoromycetidae</taxon>
        <taxon>Lecanorales</taxon>
        <taxon>Lecanorineae</taxon>
        <taxon>Stereocaulaceae</taxon>
        <taxon>Lepraria</taxon>
    </lineage>
</organism>
<feature type="repeat" description="PPR" evidence="5">
    <location>
        <begin position="592"/>
        <end position="626"/>
    </location>
</feature>
<dbReference type="Gene3D" id="1.25.40.10">
    <property type="entry name" value="Tetratricopeptide repeat domain"/>
    <property type="match status" value="2"/>
</dbReference>
<dbReference type="InterPro" id="IPR011990">
    <property type="entry name" value="TPR-like_helical_dom_sf"/>
</dbReference>
<evidence type="ECO:0008006" key="8">
    <source>
        <dbReference type="Google" id="ProtNLM"/>
    </source>
</evidence>
<feature type="repeat" description="PPR" evidence="5">
    <location>
        <begin position="627"/>
        <end position="661"/>
    </location>
</feature>
<evidence type="ECO:0000313" key="7">
    <source>
        <dbReference type="Proteomes" id="UP001276659"/>
    </source>
</evidence>
<dbReference type="NCBIfam" id="TIGR00756">
    <property type="entry name" value="PPR"/>
    <property type="match status" value="3"/>
</dbReference>
<evidence type="ECO:0000256" key="3">
    <source>
        <dbReference type="ARBA" id="ARBA00044493"/>
    </source>
</evidence>
<feature type="repeat" description="PPR" evidence="5">
    <location>
        <begin position="698"/>
        <end position="732"/>
    </location>
</feature>
<dbReference type="InterPro" id="IPR002885">
    <property type="entry name" value="PPR_rpt"/>
</dbReference>
<comment type="subunit">
    <text evidence="4">Binds to mitochondrial small subunit 15S rRNA.</text>
</comment>
<dbReference type="SUPFAM" id="SSF48452">
    <property type="entry name" value="TPR-like"/>
    <property type="match status" value="1"/>
</dbReference>
<dbReference type="PANTHER" id="PTHR47447">
    <property type="entry name" value="OS03G0856100 PROTEIN"/>
    <property type="match status" value="1"/>
</dbReference>
<comment type="similarity">
    <text evidence="1">Belongs to the CCM1 family.</text>
</comment>
<dbReference type="Pfam" id="PF13041">
    <property type="entry name" value="PPR_2"/>
    <property type="match status" value="1"/>
</dbReference>
<evidence type="ECO:0000256" key="5">
    <source>
        <dbReference type="PROSITE-ProRule" id="PRU00708"/>
    </source>
</evidence>
<keyword evidence="2" id="KW-0677">Repeat</keyword>
<dbReference type="AlphaFoldDB" id="A0AAE0DNC4"/>
<sequence>MNAALGGRAWQGRSVLNDDDVDPILFFTLDPHLPSCNTTPTTPDHPALARPKAHHLSRRALHTWREAVQGMIERAARCFETGRQVIRRRAKNPFRSRRCLHSSFWSHGAGNINLPAWWIFFLQTTDSNDEARSRRRVHSPGEKVSGALQEIFLDFLYPVQTLALIRRLKRSTIAHQHASQNVKHSCRNYTSIAEDVITGVSAVETEAEAEAASASVAPAKTADELRENINQILNKEDARGFHDQLWQKYQDLLETSESLSHNELIKMLRSLGKSKRVVDMERLVALFESIPVEQRRAIHYSHAVSAALTLKDLGTAIAIHREAFSRIAGSIGTSAILGYTVQHDMWQEAIDVWHAYWVNKLTYFIRPEIWARVDALPLTELMERAASAADFAISISETAGYDAAVAAREFALELVHRALKTHNVAFDVNHHWDMLKKARMLNPSDMALPVFALKQLLSVDSREHGHRALNLYRMLRKESNFTPTRVLLSTITQRLIAESGTLSMFMIVDDWRNYYQTLPAKIAIAVAEVLARHGQLEATQKLFHDFCIEHGPPKETSKLYHALLRTYNRRADTEGIVRKWDELQADYGFKPGPIAWNLVISTFARVGDLDGAWAWFQKMREAGLRPDHHTFSSMMSMYGKRGDRDAVDDLFQMSKEEGVEPNTLMIDTIVLANINDERLDEAEQLVCRAGQMKLEGSRNFMWNVLLNAYALRRDVDKVSDLRTKMQEDGVVADNMTYAALMTALSVVKQPGAARRIMRTVMPRANVKRTALHYAIVMNGYLATQQYGQVFELYKAMLAENLAPNMSTQNVLLRAAASVDKAYKAPEVEPGDQTELIRAQQIFEQSLANLDSIELAVSEPRKFAGPNPINEAFSSTYFEYLIFLYGKDAAFDKVSALYDRYLEIVPKHTTQDIEASPPMRLLTALIVTHLRANNYEDIDKCWALALDKAEKIARKSSVTDTSESNWVLHSRRFIINLPLSQYINALSAQNRVDSIISTVKYLHEAGFALNSPNWNLYTRTLAMSPDLSHQALAFRLCEAELMPSWPGWATFRDPEYMKVKFKAITRNTLLMPQRRMPAYVTLVHLARCYLVAKRRRRRGDLTVTELGEMAPRTVDAVLNMPRLEDRPQTTILRPES</sequence>
<comment type="function">
    <text evidence="3">Regulates mitochondrial small subunit maturation by controlling 15S rRNA 5'-end processing. Localizes to the 5' precursor of the 15S rRNA in a position that is subsequently occupied by mS47 in the mature yeast mtSSU. Uses structure and sequence-specific RNA recognition, binding to a single-stranded region of the precursor and specifically recognizing bases -6 to -1. The exchange of Ccm1 for mS47 is coupled to the irreversible removal of precursor rRNA that is accompanied by conformational changes of the mitoribosomal proteins uS5m and mS26. These conformational changes signal completion of 5'-end rRNA processing through protection of the mature 5'-end of the 15S rRNA and stabilization of mS47. The removal of the 5' precursor together with the dissociation of Ccm1 may be catalyzed by the 5'-3' exoribonuclease Pet127. Involved in the specific removal of group I introns in mitochondrial encoded transcripts.</text>
</comment>
<name>A0AAE0DNC4_9LECA</name>
<protein>
    <recommendedName>
        <fullName evidence="8">Pentacotripeptide-repeat region of PRORP domain-containing protein</fullName>
    </recommendedName>
</protein>
<dbReference type="EMBL" id="JASNWA010000004">
    <property type="protein sequence ID" value="KAK3176561.1"/>
    <property type="molecule type" value="Genomic_DNA"/>
</dbReference>
<comment type="caution">
    <text evidence="6">The sequence shown here is derived from an EMBL/GenBank/DDBJ whole genome shotgun (WGS) entry which is preliminary data.</text>
</comment>
<evidence type="ECO:0000256" key="2">
    <source>
        <dbReference type="ARBA" id="ARBA00022737"/>
    </source>
</evidence>
<proteinExistence type="inferred from homology"/>
<keyword evidence="7" id="KW-1185">Reference proteome</keyword>
<dbReference type="Proteomes" id="UP001276659">
    <property type="component" value="Unassembled WGS sequence"/>
</dbReference>
<reference evidence="6" key="1">
    <citation type="submission" date="2022-11" db="EMBL/GenBank/DDBJ databases">
        <title>Chromosomal genome sequence assembly and mating type (MAT) locus characterization of the leprose asexual lichenized fungus Lepraria neglecta (Nyl.) Erichsen.</title>
        <authorList>
            <person name="Allen J.L."/>
            <person name="Pfeffer B."/>
        </authorList>
    </citation>
    <scope>NUCLEOTIDE SEQUENCE</scope>
    <source>
        <strain evidence="6">Allen 5258</strain>
    </source>
</reference>
<dbReference type="PANTHER" id="PTHR47447:SF23">
    <property type="entry name" value="PENTACOTRIPEPTIDE-REPEAT REGION OF PRORP DOMAIN-CONTAINING PROTEIN"/>
    <property type="match status" value="1"/>
</dbReference>
<dbReference type="Pfam" id="PF01535">
    <property type="entry name" value="PPR"/>
    <property type="match status" value="1"/>
</dbReference>
<evidence type="ECO:0000313" key="6">
    <source>
        <dbReference type="EMBL" id="KAK3176561.1"/>
    </source>
</evidence>
<evidence type="ECO:0000256" key="1">
    <source>
        <dbReference type="ARBA" id="ARBA00006192"/>
    </source>
</evidence>
<evidence type="ECO:0000256" key="4">
    <source>
        <dbReference type="ARBA" id="ARBA00044511"/>
    </source>
</evidence>
<accession>A0AAE0DNC4</accession>